<gene>
    <name evidence="2" type="ORF">OO013_18885</name>
</gene>
<name>A0ABT3RVZ8_9BACT</name>
<protein>
    <recommendedName>
        <fullName evidence="4">AI-2E family transporter</fullName>
    </recommendedName>
</protein>
<dbReference type="RefSeq" id="WP_266058575.1">
    <property type="nucleotide sequence ID" value="NZ_JAPFQN010000012.1"/>
</dbReference>
<dbReference type="Proteomes" id="UP001209885">
    <property type="component" value="Unassembled WGS sequence"/>
</dbReference>
<feature type="transmembrane region" description="Helical" evidence="1">
    <location>
        <begin position="54"/>
        <end position="74"/>
    </location>
</feature>
<proteinExistence type="predicted"/>
<reference evidence="2 3" key="1">
    <citation type="submission" date="2022-11" db="EMBL/GenBank/DDBJ databases">
        <title>The characterization of three novel Bacteroidetes species and genomic analysis of their roles in tidal elemental geochemical cycles.</title>
        <authorList>
            <person name="Ma K."/>
        </authorList>
    </citation>
    <scope>NUCLEOTIDE SEQUENCE [LARGE SCALE GENOMIC DNA]</scope>
    <source>
        <strain evidence="2 3">M17</strain>
    </source>
</reference>
<evidence type="ECO:0008006" key="4">
    <source>
        <dbReference type="Google" id="ProtNLM"/>
    </source>
</evidence>
<dbReference type="EMBL" id="JAPFQN010000012">
    <property type="protein sequence ID" value="MCX2745954.1"/>
    <property type="molecule type" value="Genomic_DNA"/>
</dbReference>
<evidence type="ECO:0000256" key="1">
    <source>
        <dbReference type="SAM" id="Phobius"/>
    </source>
</evidence>
<comment type="caution">
    <text evidence="2">The sequence shown here is derived from an EMBL/GenBank/DDBJ whole genome shotgun (WGS) entry which is preliminary data.</text>
</comment>
<keyword evidence="1" id="KW-0472">Membrane</keyword>
<feature type="transmembrane region" description="Helical" evidence="1">
    <location>
        <begin position="6"/>
        <end position="39"/>
    </location>
</feature>
<sequence length="117" mass="13129">MTRYYILLTGIILIAGNIGFVDPIVSTAVLLLVLAILILERFSSIRKYKKTQKLIPIFIIILAVLFNTVLANGLEYSAENTICENQQALDSILNFDENVVFGQNLFFKVLSFIVDTV</sequence>
<keyword evidence="1" id="KW-0812">Transmembrane</keyword>
<keyword evidence="3" id="KW-1185">Reference proteome</keyword>
<evidence type="ECO:0000313" key="2">
    <source>
        <dbReference type="EMBL" id="MCX2745954.1"/>
    </source>
</evidence>
<evidence type="ECO:0000313" key="3">
    <source>
        <dbReference type="Proteomes" id="UP001209885"/>
    </source>
</evidence>
<keyword evidence="1" id="KW-1133">Transmembrane helix</keyword>
<organism evidence="2 3">
    <name type="scientific">Mangrovivirga halotolerans</name>
    <dbReference type="NCBI Taxonomy" id="2993936"/>
    <lineage>
        <taxon>Bacteria</taxon>
        <taxon>Pseudomonadati</taxon>
        <taxon>Bacteroidota</taxon>
        <taxon>Cytophagia</taxon>
        <taxon>Cytophagales</taxon>
        <taxon>Mangrovivirgaceae</taxon>
        <taxon>Mangrovivirga</taxon>
    </lineage>
</organism>
<accession>A0ABT3RVZ8</accession>